<dbReference type="GO" id="GO:0003755">
    <property type="term" value="F:peptidyl-prolyl cis-trans isomerase activity"/>
    <property type="evidence" value="ECO:0007669"/>
    <property type="project" value="UniProtKB-UniRule"/>
</dbReference>
<feature type="chain" id="PRO_5009936260" description="Peptidyl-prolyl cis-trans isomerase" evidence="8">
    <location>
        <begin position="19"/>
        <end position="154"/>
    </location>
</feature>
<evidence type="ECO:0000313" key="11">
    <source>
        <dbReference type="Proteomes" id="UP000185062"/>
    </source>
</evidence>
<evidence type="ECO:0000256" key="3">
    <source>
        <dbReference type="ARBA" id="ARBA00023110"/>
    </source>
</evidence>
<comment type="function">
    <text evidence="5">PPIases accelerate the folding of proteins.</text>
</comment>
<evidence type="ECO:0000256" key="4">
    <source>
        <dbReference type="ARBA" id="ARBA00023235"/>
    </source>
</evidence>
<dbReference type="PROSITE" id="PS50059">
    <property type="entry name" value="FKBP_PPIASE"/>
    <property type="match status" value="1"/>
</dbReference>
<dbReference type="PANTHER" id="PTHR43811:SF19">
    <property type="entry name" value="39 KDA FK506-BINDING NUCLEAR PROTEIN"/>
    <property type="match status" value="1"/>
</dbReference>
<name>A0A1N6GQI1_9PROT</name>
<reference evidence="10 11" key="1">
    <citation type="submission" date="2016-12" db="EMBL/GenBank/DDBJ databases">
        <authorList>
            <person name="Song W.-J."/>
            <person name="Kurnit D.M."/>
        </authorList>
    </citation>
    <scope>NUCLEOTIDE SEQUENCE [LARGE SCALE GENOMIC DNA]</scope>
    <source>
        <strain evidence="10 11">ATCC 49181</strain>
    </source>
</reference>
<evidence type="ECO:0000256" key="7">
    <source>
        <dbReference type="RuleBase" id="RU003915"/>
    </source>
</evidence>
<dbReference type="eggNOG" id="COG0545">
    <property type="taxonomic scope" value="Bacteria"/>
</dbReference>
<feature type="signal peptide" evidence="8">
    <location>
        <begin position="1"/>
        <end position="18"/>
    </location>
</feature>
<comment type="similarity">
    <text evidence="2 7">Belongs to the FKBP-type PPIase family.</text>
</comment>
<sequence>MYKIKTLFHLSIIFMALATLPQVAYSYKEHAVAGHAESNVSKLEKIDKKIGTGEEAVVGKTVNVHYTGWLYDEAAPDNKGKKFDSSYDRDNYFSFLLGSGRVIKGWDQGVAGMKVGGRRTLIIPPSMAYGAQGAGNVIPPNATLIFDVELMGLQ</sequence>
<evidence type="ECO:0000256" key="6">
    <source>
        <dbReference type="PROSITE-ProRule" id="PRU00277"/>
    </source>
</evidence>
<dbReference type="RefSeq" id="WP_028460606.1">
    <property type="nucleotide sequence ID" value="NZ_FSRO01000001.1"/>
</dbReference>
<dbReference type="STRING" id="44575.SAMN05216419_100224"/>
<keyword evidence="3 6" id="KW-0697">Rotamase</keyword>
<dbReference type="AlphaFoldDB" id="A0A1N6GQI1"/>
<keyword evidence="4 6" id="KW-0413">Isomerase</keyword>
<evidence type="ECO:0000256" key="5">
    <source>
        <dbReference type="ARBA" id="ARBA00056164"/>
    </source>
</evidence>
<organism evidence="10 11">
    <name type="scientific">Nitrosomonas cryotolerans ATCC 49181</name>
    <dbReference type="NCBI Taxonomy" id="1131553"/>
    <lineage>
        <taxon>Bacteria</taxon>
        <taxon>Pseudomonadati</taxon>
        <taxon>Pseudomonadota</taxon>
        <taxon>Betaproteobacteria</taxon>
        <taxon>Nitrosomonadales</taxon>
        <taxon>Nitrosomonadaceae</taxon>
        <taxon>Nitrosomonas</taxon>
    </lineage>
</organism>
<dbReference type="EC" id="5.2.1.8" evidence="7"/>
<evidence type="ECO:0000259" key="9">
    <source>
        <dbReference type="PROSITE" id="PS50059"/>
    </source>
</evidence>
<evidence type="ECO:0000256" key="2">
    <source>
        <dbReference type="ARBA" id="ARBA00006577"/>
    </source>
</evidence>
<comment type="catalytic activity">
    <reaction evidence="1 6 7">
        <text>[protein]-peptidylproline (omega=180) = [protein]-peptidylproline (omega=0)</text>
        <dbReference type="Rhea" id="RHEA:16237"/>
        <dbReference type="Rhea" id="RHEA-COMP:10747"/>
        <dbReference type="Rhea" id="RHEA-COMP:10748"/>
        <dbReference type="ChEBI" id="CHEBI:83833"/>
        <dbReference type="ChEBI" id="CHEBI:83834"/>
        <dbReference type="EC" id="5.2.1.8"/>
    </reaction>
</comment>
<dbReference type="PANTHER" id="PTHR43811">
    <property type="entry name" value="FKBP-TYPE PEPTIDYL-PROLYL CIS-TRANS ISOMERASE FKPA"/>
    <property type="match status" value="1"/>
</dbReference>
<keyword evidence="11" id="KW-1185">Reference proteome</keyword>
<dbReference type="InterPro" id="IPR046357">
    <property type="entry name" value="PPIase_dom_sf"/>
</dbReference>
<dbReference type="EMBL" id="FSRO01000001">
    <property type="protein sequence ID" value="SIO09695.1"/>
    <property type="molecule type" value="Genomic_DNA"/>
</dbReference>
<dbReference type="Gene3D" id="3.10.50.40">
    <property type="match status" value="1"/>
</dbReference>
<proteinExistence type="inferred from homology"/>
<dbReference type="SUPFAM" id="SSF54534">
    <property type="entry name" value="FKBP-like"/>
    <property type="match status" value="1"/>
</dbReference>
<evidence type="ECO:0000256" key="8">
    <source>
        <dbReference type="SAM" id="SignalP"/>
    </source>
</evidence>
<protein>
    <recommendedName>
        <fullName evidence="7">Peptidyl-prolyl cis-trans isomerase</fullName>
        <ecNumber evidence="7">5.2.1.8</ecNumber>
    </recommendedName>
</protein>
<feature type="domain" description="PPIase FKBP-type" evidence="9">
    <location>
        <begin position="59"/>
        <end position="154"/>
    </location>
</feature>
<dbReference type="FunFam" id="3.10.50.40:FF:000006">
    <property type="entry name" value="Peptidyl-prolyl cis-trans isomerase"/>
    <property type="match status" value="1"/>
</dbReference>
<evidence type="ECO:0000313" key="10">
    <source>
        <dbReference type="EMBL" id="SIO09695.1"/>
    </source>
</evidence>
<dbReference type="Proteomes" id="UP000185062">
    <property type="component" value="Unassembled WGS sequence"/>
</dbReference>
<accession>A0A1N6GQI1</accession>
<dbReference type="InterPro" id="IPR001179">
    <property type="entry name" value="PPIase_FKBP_dom"/>
</dbReference>
<keyword evidence="8" id="KW-0732">Signal</keyword>
<dbReference type="Pfam" id="PF00254">
    <property type="entry name" value="FKBP_C"/>
    <property type="match status" value="1"/>
</dbReference>
<evidence type="ECO:0000256" key="1">
    <source>
        <dbReference type="ARBA" id="ARBA00000971"/>
    </source>
</evidence>
<gene>
    <name evidence="10" type="ORF">SAMN02743940_0814</name>
</gene>